<proteinExistence type="predicted"/>
<gene>
    <name evidence="1" type="ORF">S06H3_31115</name>
</gene>
<dbReference type="AlphaFoldDB" id="X1MNC9"/>
<dbReference type="PROSITE" id="PS51257">
    <property type="entry name" value="PROKAR_LIPOPROTEIN"/>
    <property type="match status" value="1"/>
</dbReference>
<feature type="non-terminal residue" evidence="1">
    <location>
        <position position="99"/>
    </location>
</feature>
<comment type="caution">
    <text evidence="1">The sequence shown here is derived from an EMBL/GenBank/DDBJ whole genome shotgun (WGS) entry which is preliminary data.</text>
</comment>
<dbReference type="EMBL" id="BARV01018392">
    <property type="protein sequence ID" value="GAI19521.1"/>
    <property type="molecule type" value="Genomic_DNA"/>
</dbReference>
<accession>X1MNC9</accession>
<sequence length="99" mass="11294">MRFKFLSLSAVVLACMTFMLVSCESFSIGLGSGRRHKHGPPPHAPAHGYRHKHQGVELVYDSGRGVYVVVDFPLHFYFKGHYYRYHEPHWEAGVHVDGP</sequence>
<reference evidence="1" key="1">
    <citation type="journal article" date="2014" name="Front. Microbiol.">
        <title>High frequency of phylogenetically diverse reductive dehalogenase-homologous genes in deep subseafloor sedimentary metagenomes.</title>
        <authorList>
            <person name="Kawai M."/>
            <person name="Futagami T."/>
            <person name="Toyoda A."/>
            <person name="Takaki Y."/>
            <person name="Nishi S."/>
            <person name="Hori S."/>
            <person name="Arai W."/>
            <person name="Tsubouchi T."/>
            <person name="Morono Y."/>
            <person name="Uchiyama I."/>
            <person name="Ito T."/>
            <person name="Fujiyama A."/>
            <person name="Inagaki F."/>
            <person name="Takami H."/>
        </authorList>
    </citation>
    <scope>NUCLEOTIDE SEQUENCE</scope>
    <source>
        <strain evidence="1">Expedition CK06-06</strain>
    </source>
</reference>
<organism evidence="1">
    <name type="scientific">marine sediment metagenome</name>
    <dbReference type="NCBI Taxonomy" id="412755"/>
    <lineage>
        <taxon>unclassified sequences</taxon>
        <taxon>metagenomes</taxon>
        <taxon>ecological metagenomes</taxon>
    </lineage>
</organism>
<name>X1MNC9_9ZZZZ</name>
<evidence type="ECO:0000313" key="1">
    <source>
        <dbReference type="EMBL" id="GAI19521.1"/>
    </source>
</evidence>
<protein>
    <submittedName>
        <fullName evidence="1">Uncharacterized protein</fullName>
    </submittedName>
</protein>